<dbReference type="RefSeq" id="WP_124739768.1">
    <property type="nucleotide sequence ID" value="NZ_CP034086.1"/>
</dbReference>
<proteinExistence type="predicted"/>
<organism evidence="2 3">
    <name type="scientific">Methylocystis rosea</name>
    <dbReference type="NCBI Taxonomy" id="173366"/>
    <lineage>
        <taxon>Bacteria</taxon>
        <taxon>Pseudomonadati</taxon>
        <taxon>Pseudomonadota</taxon>
        <taxon>Alphaproteobacteria</taxon>
        <taxon>Hyphomicrobiales</taxon>
        <taxon>Methylocystaceae</taxon>
        <taxon>Methylocystis</taxon>
    </lineage>
</organism>
<accession>A0A3G8M8R8</accession>
<dbReference type="AlphaFoldDB" id="A0A3G8M8R8"/>
<feature type="region of interest" description="Disordered" evidence="1">
    <location>
        <begin position="231"/>
        <end position="254"/>
    </location>
</feature>
<dbReference type="PROSITE" id="PS51257">
    <property type="entry name" value="PROKAR_LIPOPROTEIN"/>
    <property type="match status" value="1"/>
</dbReference>
<name>A0A3G8M8R8_9HYPH</name>
<reference evidence="2 3" key="1">
    <citation type="submission" date="2018-11" db="EMBL/GenBank/DDBJ databases">
        <title>Genome squencing of methanotrophic bacteria isolated from alkaline groundwater in Korea.</title>
        <authorList>
            <person name="Nguyen L.N."/>
        </authorList>
    </citation>
    <scope>NUCLEOTIDE SEQUENCE [LARGE SCALE GENOMIC DNA]</scope>
    <source>
        <strain evidence="2 3">GW6</strain>
    </source>
</reference>
<feature type="compositionally biased region" description="Basic residues" evidence="1">
    <location>
        <begin position="233"/>
        <end position="247"/>
    </location>
</feature>
<sequence>MWRKPILIINNSSGRNILPGLSGLWLSCKVTEQAGDESDEAEIICVGPPSKFGLPGRGEKFSILGGWEDEGPVMQGEFSVQKIVCSGDPAPEEGDRITIVLRAADYVDKLKAHASKHYDDKTYGDIIEDVAKQAGLEAQVDSEVAKIKVPYRLRWNQSHIDFATELSEEVGAICKPAGGKLIAVKRGAGKSASGKNLTPIEIMRRKGFAYEIEIEPRPEVGDVAASWHDEKAGKRKVAKHKTGRKGPLHAMPHPFRSEDEAKKAAESEAYEMGNATGSGRFDSPGLPHAHAEAPVNVSGFGKPIDGRWKAESVEKVWESAGGFYTTVHVKAGDDEKGKNG</sequence>
<dbReference type="KEGG" id="mros:EHO51_16350"/>
<dbReference type="EMBL" id="CP034086">
    <property type="protein sequence ID" value="AZG78177.1"/>
    <property type="molecule type" value="Genomic_DNA"/>
</dbReference>
<evidence type="ECO:0000256" key="1">
    <source>
        <dbReference type="SAM" id="MobiDB-lite"/>
    </source>
</evidence>
<dbReference type="SUPFAM" id="SSF69279">
    <property type="entry name" value="Phage tail proteins"/>
    <property type="match status" value="1"/>
</dbReference>
<dbReference type="Pfam" id="PF05954">
    <property type="entry name" value="Phage_GPD"/>
    <property type="match status" value="1"/>
</dbReference>
<protein>
    <recommendedName>
        <fullName evidence="4">Late control protein</fullName>
    </recommendedName>
</protein>
<evidence type="ECO:0000313" key="2">
    <source>
        <dbReference type="EMBL" id="AZG78177.1"/>
    </source>
</evidence>
<dbReference type="Proteomes" id="UP000273982">
    <property type="component" value="Chromosome"/>
</dbReference>
<evidence type="ECO:0000313" key="3">
    <source>
        <dbReference type="Proteomes" id="UP000273982"/>
    </source>
</evidence>
<gene>
    <name evidence="2" type="ORF">EHO51_16350</name>
</gene>
<evidence type="ECO:0008006" key="4">
    <source>
        <dbReference type="Google" id="ProtNLM"/>
    </source>
</evidence>